<dbReference type="AlphaFoldDB" id="A0AAV2RIA9"/>
<dbReference type="EMBL" id="CAXKWB010021355">
    <property type="protein sequence ID" value="CAL4123127.1"/>
    <property type="molecule type" value="Genomic_DNA"/>
</dbReference>
<feature type="domain" description="Aldehyde oxidase/xanthine dehydrogenase a/b hammerhead" evidence="1">
    <location>
        <begin position="83"/>
        <end position="144"/>
    </location>
</feature>
<dbReference type="SMART" id="SM01008">
    <property type="entry name" value="Ald_Xan_dh_C"/>
    <property type="match status" value="1"/>
</dbReference>
<dbReference type="Proteomes" id="UP001497623">
    <property type="component" value="Unassembled WGS sequence"/>
</dbReference>
<dbReference type="PANTHER" id="PTHR45444">
    <property type="entry name" value="XANTHINE DEHYDROGENASE"/>
    <property type="match status" value="1"/>
</dbReference>
<feature type="non-terminal residue" evidence="2">
    <location>
        <position position="1"/>
    </location>
</feature>
<evidence type="ECO:0000259" key="1">
    <source>
        <dbReference type="SMART" id="SM01008"/>
    </source>
</evidence>
<evidence type="ECO:0000313" key="2">
    <source>
        <dbReference type="EMBL" id="CAL4123127.1"/>
    </source>
</evidence>
<feature type="non-terminal residue" evidence="2">
    <location>
        <position position="144"/>
    </location>
</feature>
<name>A0AAV2RIA9_MEGNR</name>
<dbReference type="InterPro" id="IPR016208">
    <property type="entry name" value="Ald_Oxase/xanthine_DH-like"/>
</dbReference>
<dbReference type="SUPFAM" id="SSF54665">
    <property type="entry name" value="CO dehydrogenase molybdoprotein N-domain-like"/>
    <property type="match status" value="1"/>
</dbReference>
<reference evidence="2 3" key="1">
    <citation type="submission" date="2024-05" db="EMBL/GenBank/DDBJ databases">
        <authorList>
            <person name="Wallberg A."/>
        </authorList>
    </citation>
    <scope>NUCLEOTIDE SEQUENCE [LARGE SCALE GENOMIC DNA]</scope>
</reference>
<accession>A0AAV2RIA9</accession>
<dbReference type="Gene3D" id="3.90.1170.50">
    <property type="entry name" value="Aldehyde oxidase/xanthine dehydrogenase, a/b hammerhead"/>
    <property type="match status" value="1"/>
</dbReference>
<dbReference type="InterPro" id="IPR036856">
    <property type="entry name" value="Ald_Oxase/Xan_DH_a/b_sf"/>
</dbReference>
<dbReference type="PANTHER" id="PTHR45444:SF3">
    <property type="entry name" value="XANTHINE DEHYDROGENASE"/>
    <property type="match status" value="1"/>
</dbReference>
<dbReference type="GO" id="GO:0005506">
    <property type="term" value="F:iron ion binding"/>
    <property type="evidence" value="ECO:0007669"/>
    <property type="project" value="InterPro"/>
</dbReference>
<dbReference type="InterPro" id="IPR000674">
    <property type="entry name" value="Ald_Oxase/Xan_DH_a/b"/>
</dbReference>
<keyword evidence="3" id="KW-1185">Reference proteome</keyword>
<protein>
    <recommendedName>
        <fullName evidence="1">Aldehyde oxidase/xanthine dehydrogenase a/b hammerhead domain-containing protein</fullName>
    </recommendedName>
</protein>
<gene>
    <name evidence="2" type="ORF">MNOR_LOCUS23815</name>
</gene>
<proteinExistence type="predicted"/>
<comment type="caution">
    <text evidence="2">The sequence shown here is derived from an EMBL/GenBank/DDBJ whole genome shotgun (WGS) entry which is preliminary data.</text>
</comment>
<dbReference type="Pfam" id="PF01315">
    <property type="entry name" value="Ald_Xan_dh_C"/>
    <property type="match status" value="1"/>
</dbReference>
<evidence type="ECO:0000313" key="3">
    <source>
        <dbReference type="Proteomes" id="UP001497623"/>
    </source>
</evidence>
<dbReference type="GO" id="GO:0016491">
    <property type="term" value="F:oxidoreductase activity"/>
    <property type="evidence" value="ECO:0007669"/>
    <property type="project" value="InterPro"/>
</dbReference>
<organism evidence="2 3">
    <name type="scientific">Meganyctiphanes norvegica</name>
    <name type="common">Northern krill</name>
    <name type="synonym">Thysanopoda norvegica</name>
    <dbReference type="NCBI Taxonomy" id="48144"/>
    <lineage>
        <taxon>Eukaryota</taxon>
        <taxon>Metazoa</taxon>
        <taxon>Ecdysozoa</taxon>
        <taxon>Arthropoda</taxon>
        <taxon>Crustacea</taxon>
        <taxon>Multicrustacea</taxon>
        <taxon>Malacostraca</taxon>
        <taxon>Eumalacostraca</taxon>
        <taxon>Eucarida</taxon>
        <taxon>Euphausiacea</taxon>
        <taxon>Euphausiidae</taxon>
        <taxon>Meganyctiphanes</taxon>
    </lineage>
</organism>
<sequence>AEEMVPVATPLETSPEYRLSLAQNLLYKAVVSVLGERAAEDVRCAGVKSMQPIMTAQQSFEQVKGFSPVGQPVHKVEALQQVAGEAEFVNDISILPGELIAVFVNAKIGRGKIKSIDIAKAKDAYGVKDVLLAKDIPGINNVIA</sequence>